<evidence type="ECO:0000313" key="2">
    <source>
        <dbReference type="Proteomes" id="UP000564644"/>
    </source>
</evidence>
<comment type="caution">
    <text evidence="1">The sequence shown here is derived from an EMBL/GenBank/DDBJ whole genome shotgun (WGS) entry which is preliminary data.</text>
</comment>
<protein>
    <submittedName>
        <fullName evidence="1">Uncharacterized protein</fullName>
    </submittedName>
</protein>
<proteinExistence type="predicted"/>
<dbReference type="Proteomes" id="UP000564644">
    <property type="component" value="Unassembled WGS sequence"/>
</dbReference>
<dbReference type="EMBL" id="JACJVO010000020">
    <property type="protein sequence ID" value="MBB6732434.1"/>
    <property type="molecule type" value="Genomic_DNA"/>
</dbReference>
<accession>A0A7X0SP37</accession>
<reference evidence="1 2" key="1">
    <citation type="submission" date="2020-08" db="EMBL/GenBank/DDBJ databases">
        <title>Cohnella phylogeny.</title>
        <authorList>
            <person name="Dunlap C."/>
        </authorList>
    </citation>
    <scope>NUCLEOTIDE SEQUENCE [LARGE SCALE GENOMIC DNA]</scope>
    <source>
        <strain evidence="1 2">CBP 2801</strain>
    </source>
</reference>
<keyword evidence="2" id="KW-1185">Reference proteome</keyword>
<gene>
    <name evidence="1" type="ORF">H7C18_16050</name>
</gene>
<sequence length="97" mass="11368">MKTQIRLNLYERGIVEALEERFGYSAEEARQLTVQYIGVIRKLGGYDTRFDHAERLDLARKQGYTPEQWLEKIRLLDAEEAKDEGIPHLEGPYESVR</sequence>
<name>A0A7X0SP37_9BACL</name>
<evidence type="ECO:0000313" key="1">
    <source>
        <dbReference type="EMBL" id="MBB6732434.1"/>
    </source>
</evidence>
<dbReference type="RefSeq" id="WP_185130104.1">
    <property type="nucleotide sequence ID" value="NZ_JACJVO010000020.1"/>
</dbReference>
<organism evidence="1 2">
    <name type="scientific">Cohnella zeiphila</name>
    <dbReference type="NCBI Taxonomy" id="2761120"/>
    <lineage>
        <taxon>Bacteria</taxon>
        <taxon>Bacillati</taxon>
        <taxon>Bacillota</taxon>
        <taxon>Bacilli</taxon>
        <taxon>Bacillales</taxon>
        <taxon>Paenibacillaceae</taxon>
        <taxon>Cohnella</taxon>
    </lineage>
</organism>
<dbReference type="AlphaFoldDB" id="A0A7X0SP37"/>